<dbReference type="FunFam" id="1.25.40.10:FF:000366">
    <property type="entry name" value="Pentatricopeptide (PPR) repeat-containing protein"/>
    <property type="match status" value="1"/>
</dbReference>
<accession>A0A4U5QV75</accession>
<evidence type="ECO:0000259" key="4">
    <source>
        <dbReference type="Pfam" id="PF14432"/>
    </source>
</evidence>
<feature type="domain" description="DYW" evidence="4">
    <location>
        <begin position="651"/>
        <end position="743"/>
    </location>
</feature>
<dbReference type="FunFam" id="1.25.40.10:FF:000442">
    <property type="entry name" value="Pentatricopeptide repeat-containing protein At3g49710"/>
    <property type="match status" value="1"/>
</dbReference>
<feature type="repeat" description="PPR" evidence="3">
    <location>
        <begin position="234"/>
        <end position="268"/>
    </location>
</feature>
<evidence type="ECO:0000256" key="3">
    <source>
        <dbReference type="PROSITE-ProRule" id="PRU00708"/>
    </source>
</evidence>
<feature type="repeat" description="PPR" evidence="3">
    <location>
        <begin position="70"/>
        <end position="104"/>
    </location>
</feature>
<name>A0A4U5QV75_POPAL</name>
<dbReference type="PROSITE" id="PS51375">
    <property type="entry name" value="PPR"/>
    <property type="match status" value="7"/>
</dbReference>
<dbReference type="NCBIfam" id="TIGR00756">
    <property type="entry name" value="PPR"/>
    <property type="match status" value="7"/>
</dbReference>
<dbReference type="Pfam" id="PF01535">
    <property type="entry name" value="PPR"/>
    <property type="match status" value="7"/>
</dbReference>
<feature type="repeat" description="PPR" evidence="3">
    <location>
        <begin position="335"/>
        <end position="369"/>
    </location>
</feature>
<sequence>MSNSSNYYSSLLKLCCETRNQTQAKKLHCLIIKSLTNPETFLYNNLINAYGKLGNITYARHVFDKMPQRNSFSWNTMLSAYSKSGDLSTMQEIFSIMPNRDGVSWNSLISGYVCYGSFVEAVKAYNLMMKDGVFNLNRITFSTMLLLVSNQGCVDLGRQIHGQIVKFGFGAYVFVGSSLVDMYAKMGLVSVASQVFDEVQERNVVMYNTMITGLLRCGMVKDSKRLFHGMKERDSISWTTMITGLIQNGLEAEAMDLFRDMRQEGMAMDQYTFGSVLTACGGLMALKEGKEIHTLIIRSGYNHNVFVGSALVDMYCKCRSVRYAEAVFKRMANKNVVSWTAMLVGYGQNGFSEEAVRVFCDMQRNGIEPDDFTLGSVISSCANLASLEEGAQFHSQALVSGLISFITVSNALITLYGKCGSIEDSNQLFDEMSFRDEVSWTALVSGYAQFGKANETIDLFEKMLVQGLKPDAVTFIAVLSACSRAGLVERGQQYFESMLKDHGIIPFSDHYTCMIDLFGRAGRLEEAKNFINKMPFSPDSIGWATLLSSCRLYGNEEIGKWAAESLLELDPQNPAGYILLSSIYAAKGKWSNVAQLRRGMREKGARKEPGFSWIKYKSKVYIFSADDQSSPFSDQIYAELEKLNHKMIEEGYVPDASSVLHDVEDSEKMKMLNHHSEKLAIAFGLLFIPHGLPIRVVKNLRVCGDCHNATKYISKISQREILVRDAVRFHLFKDGTCSCGDFW</sequence>
<reference evidence="5" key="1">
    <citation type="submission" date="2018-10" db="EMBL/GenBank/DDBJ databases">
        <title>Population genomic analysis revealed the cold adaptation of white poplar.</title>
        <authorList>
            <person name="Liu Y.-J."/>
        </authorList>
    </citation>
    <scope>NUCLEOTIDE SEQUENCE [LARGE SCALE GENOMIC DNA]</scope>
    <source>
        <strain evidence="5">PAL-ZL1</strain>
    </source>
</reference>
<dbReference type="Pfam" id="PF13041">
    <property type="entry name" value="PPR_2"/>
    <property type="match status" value="3"/>
</dbReference>
<evidence type="ECO:0000256" key="2">
    <source>
        <dbReference type="ARBA" id="ARBA00022737"/>
    </source>
</evidence>
<dbReference type="Gene3D" id="1.25.40.10">
    <property type="entry name" value="Tetratricopeptide repeat domain"/>
    <property type="match status" value="5"/>
</dbReference>
<dbReference type="InterPro" id="IPR002885">
    <property type="entry name" value="PPR_rpt"/>
</dbReference>
<organism evidence="5">
    <name type="scientific">Populus alba</name>
    <name type="common">White poplar</name>
    <dbReference type="NCBI Taxonomy" id="43335"/>
    <lineage>
        <taxon>Eukaryota</taxon>
        <taxon>Viridiplantae</taxon>
        <taxon>Streptophyta</taxon>
        <taxon>Embryophyta</taxon>
        <taxon>Tracheophyta</taxon>
        <taxon>Spermatophyta</taxon>
        <taxon>Magnoliopsida</taxon>
        <taxon>eudicotyledons</taxon>
        <taxon>Gunneridae</taxon>
        <taxon>Pentapetalae</taxon>
        <taxon>rosids</taxon>
        <taxon>fabids</taxon>
        <taxon>Malpighiales</taxon>
        <taxon>Salicaceae</taxon>
        <taxon>Saliceae</taxon>
        <taxon>Populus</taxon>
    </lineage>
</organism>
<dbReference type="PANTHER" id="PTHR47926:SF511">
    <property type="entry name" value="PENTATRICOPEPTIDE REPEAT-CONTAINING PROTEIN"/>
    <property type="match status" value="1"/>
</dbReference>
<dbReference type="PANTHER" id="PTHR47926">
    <property type="entry name" value="PENTATRICOPEPTIDE REPEAT-CONTAINING PROTEIN"/>
    <property type="match status" value="1"/>
</dbReference>
<dbReference type="GO" id="GO:0003723">
    <property type="term" value="F:RNA binding"/>
    <property type="evidence" value="ECO:0007669"/>
    <property type="project" value="InterPro"/>
</dbReference>
<dbReference type="AlphaFoldDB" id="A0A4U5QV75"/>
<feature type="repeat" description="PPR" evidence="3">
    <location>
        <begin position="203"/>
        <end position="233"/>
    </location>
</feature>
<feature type="repeat" description="PPR" evidence="3">
    <location>
        <begin position="436"/>
        <end position="470"/>
    </location>
</feature>
<dbReference type="InterPro" id="IPR032867">
    <property type="entry name" value="DYW_dom"/>
</dbReference>
<dbReference type="Pfam" id="PF14432">
    <property type="entry name" value="DYW_deaminase"/>
    <property type="match status" value="1"/>
</dbReference>
<dbReference type="InterPro" id="IPR046960">
    <property type="entry name" value="PPR_At4g14850-like_plant"/>
</dbReference>
<feature type="repeat" description="PPR" evidence="3">
    <location>
        <begin position="471"/>
        <end position="506"/>
    </location>
</feature>
<evidence type="ECO:0000313" key="5">
    <source>
        <dbReference type="EMBL" id="TKS15043.1"/>
    </source>
</evidence>
<dbReference type="GO" id="GO:0009451">
    <property type="term" value="P:RNA modification"/>
    <property type="evidence" value="ECO:0007669"/>
    <property type="project" value="InterPro"/>
</dbReference>
<evidence type="ECO:0000256" key="1">
    <source>
        <dbReference type="ARBA" id="ARBA00006643"/>
    </source>
</evidence>
<gene>
    <name evidence="5" type="ORF">D5086_0000037100</name>
</gene>
<feature type="repeat" description="PPR" evidence="3">
    <location>
        <begin position="39"/>
        <end position="69"/>
    </location>
</feature>
<keyword evidence="2" id="KW-0677">Repeat</keyword>
<dbReference type="Pfam" id="PF20431">
    <property type="entry name" value="E_motif"/>
    <property type="match status" value="1"/>
</dbReference>
<dbReference type="EMBL" id="RCHU01000101">
    <property type="protein sequence ID" value="TKS15043.1"/>
    <property type="molecule type" value="Genomic_DNA"/>
</dbReference>
<comment type="caution">
    <text evidence="5">The sequence shown here is derived from an EMBL/GenBank/DDBJ whole genome shotgun (WGS) entry which is preliminary data.</text>
</comment>
<dbReference type="GO" id="GO:0008270">
    <property type="term" value="F:zinc ion binding"/>
    <property type="evidence" value="ECO:0007669"/>
    <property type="project" value="InterPro"/>
</dbReference>
<dbReference type="InterPro" id="IPR046848">
    <property type="entry name" value="E_motif"/>
</dbReference>
<dbReference type="InterPro" id="IPR011990">
    <property type="entry name" value="TPR-like_helical_dom_sf"/>
</dbReference>
<dbReference type="FunFam" id="1.25.40.10:FF:000472">
    <property type="entry name" value="Putative pentatricopeptide repeat-containing protein"/>
    <property type="match status" value="1"/>
</dbReference>
<dbReference type="FunFam" id="1.25.40.10:FF:000284">
    <property type="entry name" value="Pentatricopeptide repeat-containing protein"/>
    <property type="match status" value="1"/>
</dbReference>
<dbReference type="FunFam" id="1.25.40.10:FF:000629">
    <property type="entry name" value="Putative pentatricopeptide repeat-containing protein"/>
    <property type="match status" value="1"/>
</dbReference>
<protein>
    <submittedName>
        <fullName evidence="5">Pentatricopeptide repeat-containing family protein</fullName>
    </submittedName>
</protein>
<comment type="similarity">
    <text evidence="1">Belongs to the PPR family. PCMP-H subfamily.</text>
</comment>
<proteinExistence type="inferred from homology"/>